<dbReference type="GO" id="GO:0016491">
    <property type="term" value="F:oxidoreductase activity"/>
    <property type="evidence" value="ECO:0007669"/>
    <property type="project" value="UniProtKB-ARBA"/>
</dbReference>
<dbReference type="RefSeq" id="WP_058313720.1">
    <property type="nucleotide sequence ID" value="NZ_CYTO01000004.1"/>
</dbReference>
<evidence type="ECO:0000313" key="2">
    <source>
        <dbReference type="EMBL" id="CUK24740.1"/>
    </source>
</evidence>
<proteinExistence type="inferred from homology"/>
<dbReference type="OrthoDB" id="9785971at2"/>
<dbReference type="Gene3D" id="3.30.1780.10">
    <property type="entry name" value="ornithine cyclodeaminase, domain 1"/>
    <property type="match status" value="1"/>
</dbReference>
<gene>
    <name evidence="2" type="ORF">TA5114_00526</name>
</gene>
<protein>
    <submittedName>
        <fullName evidence="2">Ornithine cyclodeaminase</fullName>
    </submittedName>
</protein>
<comment type="similarity">
    <text evidence="1">Belongs to the ornithine cyclodeaminase/mu-crystallin family.</text>
</comment>
<accession>A0A0P1IM78</accession>
<dbReference type="Pfam" id="PF02423">
    <property type="entry name" value="OCD_Mu_crystall"/>
    <property type="match status" value="1"/>
</dbReference>
<dbReference type="PANTHER" id="PTHR13812">
    <property type="entry name" value="KETIMINE REDUCTASE MU-CRYSTALLIN"/>
    <property type="match status" value="1"/>
</dbReference>
<name>A0A0P1IM78_9RHOB</name>
<dbReference type="STRING" id="1715691.TA5113_00286"/>
<keyword evidence="3" id="KW-1185">Reference proteome</keyword>
<dbReference type="EMBL" id="CYUE01000002">
    <property type="protein sequence ID" value="CUK24740.1"/>
    <property type="molecule type" value="Genomic_DNA"/>
</dbReference>
<organism evidence="2 3">
    <name type="scientific">Cognatishimia activa</name>
    <dbReference type="NCBI Taxonomy" id="1715691"/>
    <lineage>
        <taxon>Bacteria</taxon>
        <taxon>Pseudomonadati</taxon>
        <taxon>Pseudomonadota</taxon>
        <taxon>Alphaproteobacteria</taxon>
        <taxon>Rhodobacterales</taxon>
        <taxon>Paracoccaceae</taxon>
        <taxon>Cognatishimia</taxon>
    </lineage>
</organism>
<dbReference type="GO" id="GO:0005737">
    <property type="term" value="C:cytoplasm"/>
    <property type="evidence" value="ECO:0007669"/>
    <property type="project" value="TreeGrafter"/>
</dbReference>
<dbReference type="PIRSF" id="PIRSF001439">
    <property type="entry name" value="CryM"/>
    <property type="match status" value="1"/>
</dbReference>
<dbReference type="Proteomes" id="UP000051184">
    <property type="component" value="Unassembled WGS sequence"/>
</dbReference>
<evidence type="ECO:0000313" key="3">
    <source>
        <dbReference type="Proteomes" id="UP000051184"/>
    </source>
</evidence>
<dbReference type="InterPro" id="IPR036291">
    <property type="entry name" value="NAD(P)-bd_dom_sf"/>
</dbReference>
<dbReference type="SUPFAM" id="SSF51735">
    <property type="entry name" value="NAD(P)-binding Rossmann-fold domains"/>
    <property type="match status" value="1"/>
</dbReference>
<dbReference type="AlphaFoldDB" id="A0A0P1IM78"/>
<dbReference type="PANTHER" id="PTHR13812:SF19">
    <property type="entry name" value="KETIMINE REDUCTASE MU-CRYSTALLIN"/>
    <property type="match status" value="1"/>
</dbReference>
<evidence type="ECO:0000256" key="1">
    <source>
        <dbReference type="ARBA" id="ARBA00008903"/>
    </source>
</evidence>
<dbReference type="InterPro" id="IPR023401">
    <property type="entry name" value="ODC_N"/>
</dbReference>
<dbReference type="Gene3D" id="3.40.50.720">
    <property type="entry name" value="NAD(P)-binding Rossmann-like Domain"/>
    <property type="match status" value="1"/>
</dbReference>
<reference evidence="3" key="1">
    <citation type="submission" date="2015-09" db="EMBL/GenBank/DDBJ databases">
        <authorList>
            <person name="Rodrigo-Torres Lidia"/>
            <person name="Arahal R.David."/>
        </authorList>
    </citation>
    <scope>NUCLEOTIDE SEQUENCE [LARGE SCALE GENOMIC DNA]</scope>
    <source>
        <strain evidence="3">CECT 5114</strain>
    </source>
</reference>
<dbReference type="FunFam" id="3.40.50.720:FF:000311">
    <property type="entry name" value="Ornithine cyclodeaminase"/>
    <property type="match status" value="1"/>
</dbReference>
<sequence length="304" mass="33273">MTLHIGFEEGAKHLDWLELTDALAEGHRLAKAQISDSFLYRGADTLLQRQAWIDGLGIAVKSATIFPGNTTRNAPVVNGAVTLFDDQTGELEALVDFHLVTKMKTAADSLLAARRLARPDSNSILIVGAGAVARSLREAYGAAFPTAEFKIWNRTARKAEELAAEFPNTSAANDLEMAVRSADIVTSATMSTAPVIRGEWLQPGIHIDLIGAYRPDMREVDDEAMRRATVFVDSFDTTAEHIGELIAPLESGALSRDDIAADYYHLDRFKRASLDEITLFKNGGGAHLDLMTSRYILDRWKAAN</sequence>
<dbReference type="InterPro" id="IPR003462">
    <property type="entry name" value="ODC_Mu_crystall"/>
</dbReference>
<dbReference type="GO" id="GO:0019752">
    <property type="term" value="P:carboxylic acid metabolic process"/>
    <property type="evidence" value="ECO:0007669"/>
    <property type="project" value="UniProtKB-ARBA"/>
</dbReference>